<organism evidence="1 2">
    <name type="scientific">Rhizobium ruizarguesonis</name>
    <dbReference type="NCBI Taxonomy" id="2081791"/>
    <lineage>
        <taxon>Bacteria</taxon>
        <taxon>Pseudomonadati</taxon>
        <taxon>Pseudomonadota</taxon>
        <taxon>Alphaproteobacteria</taxon>
        <taxon>Hyphomicrobiales</taxon>
        <taxon>Rhizobiaceae</taxon>
        <taxon>Rhizobium/Agrobacterium group</taxon>
        <taxon>Rhizobium</taxon>
    </lineage>
</organism>
<proteinExistence type="predicted"/>
<evidence type="ECO:0000313" key="2">
    <source>
        <dbReference type="Proteomes" id="UP000078465"/>
    </source>
</evidence>
<keyword evidence="1" id="KW-0614">Plasmid</keyword>
<geneLocation type="plasmid" evidence="1 2">
    <name>unnamed4</name>
</geneLocation>
<dbReference type="Proteomes" id="UP000078465">
    <property type="component" value="Plasmid unnamed4"/>
</dbReference>
<protein>
    <submittedName>
        <fullName evidence="1">Uncharacterized protein</fullName>
    </submittedName>
</protein>
<evidence type="ECO:0000313" key="1">
    <source>
        <dbReference type="EMBL" id="XKM44124.1"/>
    </source>
</evidence>
<name>A0ACD5EY91_9HYPH</name>
<gene>
    <name evidence="1" type="ORF">A4U53_040895</name>
</gene>
<accession>A0ACD5EY91</accession>
<dbReference type="EMBL" id="CP171855">
    <property type="protein sequence ID" value="XKM44124.1"/>
    <property type="molecule type" value="Genomic_DNA"/>
</dbReference>
<sequence length="103" mass="11494">MVADEFSDIGRASVEGEEIILEDLDAVEARPGDRLELLREFAADRDSRNRGPHVKALPISVGERAPNTTMRSRKPLATIMANVVRNSNSVSYDKFSYDLEKLC</sequence>
<reference evidence="1" key="1">
    <citation type="submission" date="2024-10" db="EMBL/GenBank/DDBJ databases">
        <title>Strain of Rhizobium-related bacteria isolated fromm roots of Vavilovia formosa.</title>
        <authorList>
            <person name="Kimeklis A."/>
            <person name="Afonin A."/>
        </authorList>
    </citation>
    <scope>NUCLEOTIDE SEQUENCE</scope>
    <source>
        <strain evidence="1">Vaf-46</strain>
    </source>
</reference>